<dbReference type="STRING" id="1642647.PSM36_1324"/>
<dbReference type="InterPro" id="IPR011990">
    <property type="entry name" value="TPR-like_helical_dom_sf"/>
</dbReference>
<proteinExistence type="predicted"/>
<organism evidence="2 3">
    <name type="scientific">Proteiniphilum saccharofermentans</name>
    <dbReference type="NCBI Taxonomy" id="1642647"/>
    <lineage>
        <taxon>Bacteria</taxon>
        <taxon>Pseudomonadati</taxon>
        <taxon>Bacteroidota</taxon>
        <taxon>Bacteroidia</taxon>
        <taxon>Bacteroidales</taxon>
        <taxon>Dysgonomonadaceae</taxon>
        <taxon>Proteiniphilum</taxon>
    </lineage>
</organism>
<evidence type="ECO:0000313" key="2">
    <source>
        <dbReference type="EMBL" id="SCD20147.1"/>
    </source>
</evidence>
<keyword evidence="3" id="KW-1185">Reference proteome</keyword>
<dbReference type="KEGG" id="psac:PSM36_1324"/>
<evidence type="ECO:0000256" key="1">
    <source>
        <dbReference type="SAM" id="Phobius"/>
    </source>
</evidence>
<keyword evidence="1" id="KW-0812">Transmembrane</keyword>
<sequence>MGRDNLKVILMLFLLLWIPLSCDNEGERQTYIRLQQWDNQLGKYPETIADSLRKLDPRRLSPANRAYHGLLKTIVDDKTYTEFTSDSLISGVVRYYTKHRPGTDGHIRSLIYQSVVRYRMNITDSTVLLPLKKAEKMFSLQQKGDPSIAYLLNFFLGSIHEKNSNFTIAAEYRQKALQCAKVEKNPAHIFDSYLALFWNSLKLENLDRGKAYLDTLDAISPKSVDEDYFLLNAQSVYYATQKLYDKALEKEKELLGLVPLMKEKPDIFRMYYSIAEQYRYLGRLDSAMLYALKSIEHIPDSNYELNYLLYENVADIAEEQGDYKTANNYRREAALVHDKTIAKQKDIHILQLEKQYNHSEAENKALRAEAHARIAIIVILCLIILLILSAIYIQKKNNRVKFEKMEMEKEMRKNKQQQFTMSIYNRMLTQFFLIEKELGALANKERRLKPDFADFIEQLLKSMSKNLIDGFARDISGKKFEELTGISLPDDINKSELLMFFLICCGVTNSDMAIILRTSVASIRSRKNQLKNKLKESGINTSFFERVKTPSS</sequence>
<feature type="transmembrane region" description="Helical" evidence="1">
    <location>
        <begin position="374"/>
        <end position="393"/>
    </location>
</feature>
<reference evidence="2 3" key="1">
    <citation type="submission" date="2016-08" db="EMBL/GenBank/DDBJ databases">
        <authorList>
            <person name="Seilhamer J.J."/>
        </authorList>
    </citation>
    <scope>NUCLEOTIDE SEQUENCE [LARGE SCALE GENOMIC DNA]</scope>
    <source>
        <strain evidence="2">M3/6</strain>
    </source>
</reference>
<dbReference type="AlphaFoldDB" id="A0A1R3T6E5"/>
<keyword evidence="1" id="KW-1133">Transmembrane helix</keyword>
<dbReference type="Proteomes" id="UP000187464">
    <property type="component" value="Chromosome I"/>
</dbReference>
<dbReference type="EMBL" id="LT605205">
    <property type="protein sequence ID" value="SCD20147.1"/>
    <property type="molecule type" value="Genomic_DNA"/>
</dbReference>
<keyword evidence="1" id="KW-0472">Membrane</keyword>
<dbReference type="SUPFAM" id="SSF48452">
    <property type="entry name" value="TPR-like"/>
    <property type="match status" value="1"/>
</dbReference>
<dbReference type="RefSeq" id="WP_076929965.1">
    <property type="nucleotide sequence ID" value="NZ_LT605205.1"/>
</dbReference>
<evidence type="ECO:0000313" key="3">
    <source>
        <dbReference type="Proteomes" id="UP000187464"/>
    </source>
</evidence>
<gene>
    <name evidence="2" type="ORF">PSM36_1324</name>
</gene>
<accession>A0A1R3T6E5</accession>
<dbReference type="Gene3D" id="1.25.40.10">
    <property type="entry name" value="Tetratricopeptide repeat domain"/>
    <property type="match status" value="1"/>
</dbReference>
<protein>
    <submittedName>
        <fullName evidence="2">Uncharacterized protein</fullName>
    </submittedName>
</protein>
<name>A0A1R3T6E5_9BACT</name>